<dbReference type="PROSITE" id="PS00160">
    <property type="entry name" value="ALDOLASE_KDPG_KHG_2"/>
    <property type="match status" value="1"/>
</dbReference>
<evidence type="ECO:0000256" key="1">
    <source>
        <dbReference type="ARBA" id="ARBA00004761"/>
    </source>
</evidence>
<keyword evidence="7" id="KW-1185">Reference proteome</keyword>
<evidence type="ECO:0000256" key="2">
    <source>
        <dbReference type="ARBA" id="ARBA00006906"/>
    </source>
</evidence>
<dbReference type="NCBIfam" id="TIGR01182">
    <property type="entry name" value="eda"/>
    <property type="match status" value="1"/>
</dbReference>
<reference evidence="6 7" key="1">
    <citation type="submission" date="2010-12" db="EMBL/GenBank/DDBJ databases">
        <authorList>
            <person name="Muzny D."/>
            <person name="Qin X."/>
            <person name="Buhay C."/>
            <person name="Dugan-Rocha S."/>
            <person name="Ding Y."/>
            <person name="Chen G."/>
            <person name="Hawes A."/>
            <person name="Holder M."/>
            <person name="Jhangiani S."/>
            <person name="Johnson A."/>
            <person name="Khan Z."/>
            <person name="Li Z."/>
            <person name="Liu W."/>
            <person name="Liu X."/>
            <person name="Perez L."/>
            <person name="Shen H."/>
            <person name="Wang Q."/>
            <person name="Watt J."/>
            <person name="Xi L."/>
            <person name="Xin Y."/>
            <person name="Zhou J."/>
            <person name="Deng J."/>
            <person name="Jiang H."/>
            <person name="Liu Y."/>
            <person name="Qu J."/>
            <person name="Song X.-Z."/>
            <person name="Zhang L."/>
            <person name="Villasana D."/>
            <person name="Johnson A."/>
            <person name="Liu J."/>
            <person name="Liyanage D."/>
            <person name="Lorensuhewa L."/>
            <person name="Robinson T."/>
            <person name="Song A."/>
            <person name="Song B.-B."/>
            <person name="Dinh H."/>
            <person name="Thornton R."/>
            <person name="Coyle M."/>
            <person name="Francisco L."/>
            <person name="Jackson L."/>
            <person name="Javaid M."/>
            <person name="Korchina V."/>
            <person name="Kovar C."/>
            <person name="Mata R."/>
            <person name="Mathew T."/>
            <person name="Ngo R."/>
            <person name="Nguyen L."/>
            <person name="Nguyen N."/>
            <person name="Okwuonu G."/>
            <person name="Ongeri F."/>
            <person name="Pham C."/>
            <person name="Simmons D."/>
            <person name="Wilczek-Boney K."/>
            <person name="Hale W."/>
            <person name="Jakkamsetti A."/>
            <person name="Pham P."/>
            <person name="Ruth R."/>
            <person name="San Lucas F."/>
            <person name="Warren J."/>
            <person name="Zhang J."/>
            <person name="Zhao Z."/>
            <person name="Zhou C."/>
            <person name="Zhu D."/>
            <person name="Lee S."/>
            <person name="Bess C."/>
            <person name="Blankenburg K."/>
            <person name="Forbes L."/>
            <person name="Fu Q."/>
            <person name="Gubbala S."/>
            <person name="Hirani K."/>
            <person name="Jayaseelan J.C."/>
            <person name="Lara F."/>
            <person name="Munidasa M."/>
            <person name="Palculict T."/>
            <person name="Patil S."/>
            <person name="Pu L.-L."/>
            <person name="Saada N."/>
            <person name="Tang L."/>
            <person name="Weissenberger G."/>
            <person name="Zhu Y."/>
            <person name="Hemphill L."/>
            <person name="Shang Y."/>
            <person name="Youmans B."/>
            <person name="Ayvaz T."/>
            <person name="Ross M."/>
            <person name="Santibanez J."/>
            <person name="Aqrawi P."/>
            <person name="Gross S."/>
            <person name="Joshi V."/>
            <person name="Fowler G."/>
            <person name="Nazareth L."/>
            <person name="Reid J."/>
            <person name="Worley K."/>
            <person name="Petrosino J."/>
            <person name="Highlander S."/>
            <person name="Gibbs R."/>
        </authorList>
    </citation>
    <scope>NUCLEOTIDE SEQUENCE [LARGE SCALE GENOMIC DNA]</scope>
    <source>
        <strain evidence="6 7">DSM 10105</strain>
    </source>
</reference>
<gene>
    <name evidence="6" type="primary">eda</name>
    <name evidence="6" type="ORF">HMPREF0620_0611</name>
</gene>
<dbReference type="EC" id="4.1.3.16" evidence="6"/>
<dbReference type="EC" id="4.1.2.14" evidence="6"/>
<dbReference type="HOGENOM" id="CLU_077795_1_1_11"/>
<dbReference type="Pfam" id="PF01081">
    <property type="entry name" value="Aldolase"/>
    <property type="match status" value="1"/>
</dbReference>
<comment type="subunit">
    <text evidence="3">Homotrimer.</text>
</comment>
<name>E6K1C5_PARDN</name>
<evidence type="ECO:0000256" key="3">
    <source>
        <dbReference type="ARBA" id="ARBA00011233"/>
    </source>
</evidence>
<accession>E6K1C5</accession>
<dbReference type="PANTHER" id="PTHR30246:SF1">
    <property type="entry name" value="2-DEHYDRO-3-DEOXY-6-PHOSPHOGALACTONATE ALDOLASE-RELATED"/>
    <property type="match status" value="1"/>
</dbReference>
<evidence type="ECO:0000313" key="6">
    <source>
        <dbReference type="EMBL" id="EFT83606.1"/>
    </source>
</evidence>
<dbReference type="RefSeq" id="WP_006289003.1">
    <property type="nucleotide sequence ID" value="NZ_AP012333.1"/>
</dbReference>
<comment type="similarity">
    <text evidence="2">Belongs to the KHG/KDPG aldolase family.</text>
</comment>
<evidence type="ECO:0000256" key="4">
    <source>
        <dbReference type="ARBA" id="ARBA00023239"/>
    </source>
</evidence>
<dbReference type="Gene3D" id="3.20.20.70">
    <property type="entry name" value="Aldolase class I"/>
    <property type="match status" value="1"/>
</dbReference>
<dbReference type="InterPro" id="IPR013785">
    <property type="entry name" value="Aldolase_TIM"/>
</dbReference>
<dbReference type="SUPFAM" id="SSF51569">
    <property type="entry name" value="Aldolase"/>
    <property type="match status" value="1"/>
</dbReference>
<keyword evidence="4 6" id="KW-0456">Lyase</keyword>
<dbReference type="PANTHER" id="PTHR30246">
    <property type="entry name" value="2-KETO-3-DEOXY-6-PHOSPHOGLUCONATE ALDOLASE"/>
    <property type="match status" value="1"/>
</dbReference>
<protein>
    <submittedName>
        <fullName evidence="6">2-dehydro-3-deoxyphosphogluconate aldolase/4-hydroxy-2-oxoglutarate aldolase</fullName>
        <ecNumber evidence="6">4.1.2.14</ecNumber>
        <ecNumber evidence="6">4.1.3.16</ecNumber>
    </submittedName>
</protein>
<comment type="pathway">
    <text evidence="1">Carbohydrate acid metabolism.</text>
</comment>
<dbReference type="AlphaFoldDB" id="E6K1C5"/>
<proteinExistence type="inferred from homology"/>
<dbReference type="EMBL" id="AEON01000001">
    <property type="protein sequence ID" value="EFT83606.1"/>
    <property type="molecule type" value="Genomic_DNA"/>
</dbReference>
<comment type="caution">
    <text evidence="6">The sequence shown here is derived from an EMBL/GenBank/DDBJ whole genome shotgun (WGS) entry which is preliminary data.</text>
</comment>
<sequence>MKLSKTDSLVENLSTIGLVPLITLKDSHDAVPLAKALAEADTPVAEITFRSGAAIAGMEQIHEKMPEIILLAGTVHEVNMAKNAISAGCSGIVTPALNTKVVKWCIENDVSVIPGIATPTDIECVRELGLRYMKFFPAVAYGGVQTLTSLQAPFPDVSFLPTGGINLDNMISFAKLKNVFAVGGSFPVPNQAYEAHDWDAVTRHCKKMRMILSSALD</sequence>
<dbReference type="eggNOG" id="COG0800">
    <property type="taxonomic scope" value="Bacteria"/>
</dbReference>
<dbReference type="GO" id="GO:0008675">
    <property type="term" value="F:2-dehydro-3-deoxy-phosphogluconate aldolase activity"/>
    <property type="evidence" value="ECO:0007669"/>
    <property type="project" value="UniProtKB-EC"/>
</dbReference>
<dbReference type="InterPro" id="IPR031338">
    <property type="entry name" value="KDPG/KHG_AS_2"/>
</dbReference>
<dbReference type="InterPro" id="IPR000887">
    <property type="entry name" value="Aldlse_KDPG_KHG"/>
</dbReference>
<dbReference type="Proteomes" id="UP000004946">
    <property type="component" value="Chromosome"/>
</dbReference>
<dbReference type="CDD" id="cd00452">
    <property type="entry name" value="KDPG_aldolase"/>
    <property type="match status" value="1"/>
</dbReference>
<organism evidence="6 7">
    <name type="scientific">Parascardovia denticolens DSM 10105 = JCM 12538</name>
    <dbReference type="NCBI Taxonomy" id="864564"/>
    <lineage>
        <taxon>Bacteria</taxon>
        <taxon>Bacillati</taxon>
        <taxon>Actinomycetota</taxon>
        <taxon>Actinomycetes</taxon>
        <taxon>Bifidobacteriales</taxon>
        <taxon>Bifidobacteriaceae</taxon>
        <taxon>Parascardovia</taxon>
    </lineage>
</organism>
<evidence type="ECO:0000256" key="5">
    <source>
        <dbReference type="ARBA" id="ARBA00023277"/>
    </source>
</evidence>
<dbReference type="GO" id="GO:0008700">
    <property type="term" value="F:(R,S)-4-hydroxy-2-oxoglutarate aldolase activity"/>
    <property type="evidence" value="ECO:0007669"/>
    <property type="project" value="UniProtKB-EC"/>
</dbReference>
<keyword evidence="5" id="KW-0119">Carbohydrate metabolism</keyword>
<evidence type="ECO:0000313" key="7">
    <source>
        <dbReference type="Proteomes" id="UP000004946"/>
    </source>
</evidence>